<dbReference type="RefSeq" id="WP_226614677.1">
    <property type="nucleotide sequence ID" value="NZ_JAJAQI010000122.1"/>
</dbReference>
<gene>
    <name evidence="2" type="ORF">LHA35_28005</name>
</gene>
<comment type="caution">
    <text evidence="2">The sequence shown here is derived from an EMBL/GenBank/DDBJ whole genome shotgun (WGS) entry which is preliminary data.</text>
</comment>
<dbReference type="EMBL" id="JAJAQI010000122">
    <property type="protein sequence ID" value="MCB4825552.1"/>
    <property type="molecule type" value="Genomic_DNA"/>
</dbReference>
<keyword evidence="3" id="KW-1185">Reference proteome</keyword>
<proteinExistence type="predicted"/>
<dbReference type="Proteomes" id="UP001139311">
    <property type="component" value="Unassembled WGS sequence"/>
</dbReference>
<evidence type="ECO:0000259" key="1">
    <source>
        <dbReference type="Pfam" id="PF21781"/>
    </source>
</evidence>
<dbReference type="Pfam" id="PF21781">
    <property type="entry name" value="DUF6876"/>
    <property type="match status" value="1"/>
</dbReference>
<feature type="domain" description="DUF6876" evidence="1">
    <location>
        <begin position="5"/>
        <end position="125"/>
    </location>
</feature>
<evidence type="ECO:0000313" key="3">
    <source>
        <dbReference type="Proteomes" id="UP001139311"/>
    </source>
</evidence>
<reference evidence="2" key="1">
    <citation type="submission" date="2021-10" db="EMBL/GenBank/DDBJ databases">
        <title>Roseicella aerolatum sp. nov., isolated from aerosols of e-waste dismantling site.</title>
        <authorList>
            <person name="Qin T."/>
        </authorList>
    </citation>
    <scope>NUCLEOTIDE SEQUENCE</scope>
    <source>
        <strain evidence="2">GB24</strain>
    </source>
</reference>
<organism evidence="2 3">
    <name type="scientific">Roseicella aerolata</name>
    <dbReference type="NCBI Taxonomy" id="2883479"/>
    <lineage>
        <taxon>Bacteria</taxon>
        <taxon>Pseudomonadati</taxon>
        <taxon>Pseudomonadota</taxon>
        <taxon>Alphaproteobacteria</taxon>
        <taxon>Acetobacterales</taxon>
        <taxon>Roseomonadaceae</taxon>
        <taxon>Roseicella</taxon>
    </lineage>
</organism>
<evidence type="ECO:0000313" key="2">
    <source>
        <dbReference type="EMBL" id="MCB4825552.1"/>
    </source>
</evidence>
<accession>A0A9X1IJ34</accession>
<name>A0A9X1IJ34_9PROT</name>
<sequence>MTPEELQNALAGLTGSDTLIRHGLTRRVLMTRGVVFLAERAQAHWLTDLIVSHQADPRVRSEPFQVWTLAVDERTRSAVATMTNGNSETPLTTQEIPCTDFPLPAITLWLMQEANTWVMLLPSEY</sequence>
<dbReference type="AlphaFoldDB" id="A0A9X1IJ34"/>
<dbReference type="InterPro" id="IPR049241">
    <property type="entry name" value="DUF6876"/>
</dbReference>
<protein>
    <recommendedName>
        <fullName evidence="1">DUF6876 domain-containing protein</fullName>
    </recommendedName>
</protein>